<evidence type="ECO:0000256" key="1">
    <source>
        <dbReference type="SAM" id="MobiDB-lite"/>
    </source>
</evidence>
<dbReference type="PRINTS" id="PR01573">
    <property type="entry name" value="SUPERTUBBY"/>
</dbReference>
<dbReference type="Gene3D" id="3.30.420.10">
    <property type="entry name" value="Ribonuclease H-like superfamily/Ribonuclease H"/>
    <property type="match status" value="1"/>
</dbReference>
<name>A0A6L2NQ18_TANCI</name>
<dbReference type="Gene3D" id="3.30.70.270">
    <property type="match status" value="1"/>
</dbReference>
<dbReference type="PANTHER" id="PTHR24559">
    <property type="entry name" value="TRANSPOSON TY3-I GAG-POL POLYPROTEIN"/>
    <property type="match status" value="1"/>
</dbReference>
<dbReference type="Gene3D" id="3.20.90.10">
    <property type="entry name" value="Tubby Protein, Chain A"/>
    <property type="match status" value="1"/>
</dbReference>
<proteinExistence type="predicted"/>
<dbReference type="InterPro" id="IPR000477">
    <property type="entry name" value="RT_dom"/>
</dbReference>
<dbReference type="Pfam" id="PF17919">
    <property type="entry name" value="RT_RNaseH_2"/>
    <property type="match status" value="1"/>
</dbReference>
<dbReference type="InterPro" id="IPR036397">
    <property type="entry name" value="RNaseH_sf"/>
</dbReference>
<sequence length="1297" mass="147582">MLAASQQSAVMLDRIGVLERDNMRLRGMLCVERERVYNLRRHITMPTATRIGMTPAAIKEIIKRRLAEALEAYEVNQNRRPTMENGGEHKDDNRDGNGNDIGDGGENSNGNGLGGGNGNGNLNVNAGGVVSVARERTYQDFLKRQPLNFKGTEGVVRLTRWFEKMETIFHISNFPQKYQASCTLQNGALTWWNSHKRTIGTGAAYAMSEEDRVEKFIRGNKRRFDNNSRDNRVQQLSFKRQNSNGQNVAKAYTVGNSEKRGYAKPLPYYNKCKLHHEGQCMVKCGNCKRVRHMTSDCRAIVTITTQGALEPDQKVVTYYECGRQGHYRSDYLKLKNQNYGNKSGNKSNEARGRAYALGGGANPDSNVVKGTFLLNNSYACMLFDSGTDRGFVATTFSALLDVVPSTLDEWIQVKIEYDLVYKTQKYIQKGCQVFLAQVMRLKISRKRSDLRTYHLPGAAPIERSPYRLEPSEMQELSTQLQELFDKGFIRPSSSPWGVLVLFIKKKDGSFRMCIDYHKLNKVMVKNRYPLLRIENLFDQLQGSSVYSKIDMRFSYHQLKVCKDDIPKTAFRTCYGHYEFPVMPFGLTNAPAIAKPMIKLTQKRVKFEWGEKEEAGFQMLKNKLCSALILALPEGSEKFVVYCDASHKGLGAVLMQREMVIAYASRQLKIHEKNYTTHDLELRAVVLALKMWRHYLWYGTKKVNVVADALSQKERVKPLRVWALVMTTGLNLPMQILNAQAEARNEENYRSKDLCGRIKKLEPCSDRTSCLKNKSWIPCLGDLRTKGWDRHLPLVEFSYNNSYHTSIKAAPFEALYGRKCRSPICWAEVGDSQLTGPEIVHEMTEKIIQIKMQLSRVHITFHLSNLKKFLSDETQVIPLDEIQIDDKLHFIEEPVEIMDREVKRLKQSRIPIVKEIKQNRNSSSSEGDNAVLGVRNSENNVNIVKVSGDKENAEPNKMKNGSDTKENVDESIVGSKEVAVTKSRVKDRVRKSSSLQLCMQLNDPNPNFGYEPVDSSKNDSGNIWDYSDNEAAPASSWSTLPNRSLLCRPLPVDIGRCSCVIVKEKSVDGLKGASLYTLYTNEGQGRRNRKLAVAYHRRHNGRSEFIIAQNTKGILCGVDDSYVGSVSANLMGSKYHIWDQGRRLNTMTKQSKLLALVYFAPTIATWTGSYRSMKAWLPKHQSMQLKNTTQAQHINGLPKDWEEKMDKVHQLFSKVPHYNNISKQYELDFRNRGKAGLKIQSSVKNFQLTMEKNGRQTILQLGRVGKSMYVMDYRYPLNGYQAFSICLASIDSKLCCTM</sequence>
<dbReference type="InterPro" id="IPR041577">
    <property type="entry name" value="RT_RNaseH_2"/>
</dbReference>
<dbReference type="SUPFAM" id="SSF56672">
    <property type="entry name" value="DNA/RNA polymerases"/>
    <property type="match status" value="1"/>
</dbReference>
<feature type="domain" description="Tubby C-terminal" evidence="3">
    <location>
        <begin position="1045"/>
        <end position="1291"/>
    </location>
</feature>
<dbReference type="Pfam" id="PF08284">
    <property type="entry name" value="RVP_2"/>
    <property type="match status" value="1"/>
</dbReference>
<evidence type="ECO:0000259" key="3">
    <source>
        <dbReference type="Pfam" id="PF01167"/>
    </source>
</evidence>
<evidence type="ECO:0000313" key="5">
    <source>
        <dbReference type="EMBL" id="GEU88236.1"/>
    </source>
</evidence>
<organism evidence="5">
    <name type="scientific">Tanacetum cinerariifolium</name>
    <name type="common">Dalmatian daisy</name>
    <name type="synonym">Chrysanthemum cinerariifolium</name>
    <dbReference type="NCBI Taxonomy" id="118510"/>
    <lineage>
        <taxon>Eukaryota</taxon>
        <taxon>Viridiplantae</taxon>
        <taxon>Streptophyta</taxon>
        <taxon>Embryophyta</taxon>
        <taxon>Tracheophyta</taxon>
        <taxon>Spermatophyta</taxon>
        <taxon>Magnoliopsida</taxon>
        <taxon>eudicotyledons</taxon>
        <taxon>Gunneridae</taxon>
        <taxon>Pentapetalae</taxon>
        <taxon>asterids</taxon>
        <taxon>campanulids</taxon>
        <taxon>Asterales</taxon>
        <taxon>Asteraceae</taxon>
        <taxon>Asteroideae</taxon>
        <taxon>Anthemideae</taxon>
        <taxon>Anthemidinae</taxon>
        <taxon>Tanacetum</taxon>
    </lineage>
</organism>
<dbReference type="Gene3D" id="3.10.10.10">
    <property type="entry name" value="HIV Type 1 Reverse Transcriptase, subunit A, domain 1"/>
    <property type="match status" value="1"/>
</dbReference>
<feature type="domain" description="Reverse transcriptase" evidence="2">
    <location>
        <begin position="503"/>
        <end position="597"/>
    </location>
</feature>
<comment type="caution">
    <text evidence="5">The sequence shown here is derived from an EMBL/GenBank/DDBJ whole genome shotgun (WGS) entry which is preliminary data.</text>
</comment>
<accession>A0A6L2NQ18</accession>
<feature type="domain" description="Reverse transcriptase/retrotransposon-derived protein RNase H-like" evidence="4">
    <location>
        <begin position="608"/>
        <end position="697"/>
    </location>
</feature>
<evidence type="ECO:0000259" key="2">
    <source>
        <dbReference type="Pfam" id="PF00078"/>
    </source>
</evidence>
<reference evidence="5" key="1">
    <citation type="journal article" date="2019" name="Sci. Rep.">
        <title>Draft genome of Tanacetum cinerariifolium, the natural source of mosquito coil.</title>
        <authorList>
            <person name="Yamashiro T."/>
            <person name="Shiraishi A."/>
            <person name="Satake H."/>
            <person name="Nakayama K."/>
        </authorList>
    </citation>
    <scope>NUCLEOTIDE SEQUENCE</scope>
</reference>
<protein>
    <submittedName>
        <fullName evidence="5">Tubby-like protein 8</fullName>
    </submittedName>
</protein>
<gene>
    <name evidence="5" type="ORF">Tci_060214</name>
</gene>
<dbReference type="InterPro" id="IPR025659">
    <property type="entry name" value="Tubby-like_C"/>
</dbReference>
<dbReference type="InterPro" id="IPR053134">
    <property type="entry name" value="RNA-dir_DNA_polymerase"/>
</dbReference>
<feature type="region of interest" description="Disordered" evidence="1">
    <location>
        <begin position="77"/>
        <end position="119"/>
    </location>
</feature>
<feature type="compositionally biased region" description="Gly residues" evidence="1">
    <location>
        <begin position="99"/>
        <end position="119"/>
    </location>
</feature>
<dbReference type="CDD" id="cd01647">
    <property type="entry name" value="RT_LTR"/>
    <property type="match status" value="1"/>
</dbReference>
<dbReference type="GO" id="GO:0003676">
    <property type="term" value="F:nucleic acid binding"/>
    <property type="evidence" value="ECO:0007669"/>
    <property type="project" value="InterPro"/>
</dbReference>
<feature type="compositionally biased region" description="Basic and acidic residues" evidence="1">
    <location>
        <begin position="86"/>
        <end position="97"/>
    </location>
</feature>
<dbReference type="Pfam" id="PF01167">
    <property type="entry name" value="Tub"/>
    <property type="match status" value="1"/>
</dbReference>
<feature type="region of interest" description="Disordered" evidence="1">
    <location>
        <begin position="948"/>
        <end position="967"/>
    </location>
</feature>
<dbReference type="SUPFAM" id="SSF54518">
    <property type="entry name" value="Tubby C-terminal domain-like"/>
    <property type="match status" value="1"/>
</dbReference>
<dbReference type="InterPro" id="IPR000007">
    <property type="entry name" value="Tubby_C"/>
</dbReference>
<evidence type="ECO:0000259" key="4">
    <source>
        <dbReference type="Pfam" id="PF17919"/>
    </source>
</evidence>
<dbReference type="InterPro" id="IPR043502">
    <property type="entry name" value="DNA/RNA_pol_sf"/>
</dbReference>
<dbReference type="FunFam" id="3.10.20.370:FF:000001">
    <property type="entry name" value="Retrovirus-related Pol polyprotein from transposon 17.6-like protein"/>
    <property type="match status" value="1"/>
</dbReference>
<dbReference type="PANTHER" id="PTHR24559:SF427">
    <property type="entry name" value="RNA-DIRECTED DNA POLYMERASE"/>
    <property type="match status" value="1"/>
</dbReference>
<dbReference type="InterPro" id="IPR043128">
    <property type="entry name" value="Rev_trsase/Diguanyl_cyclase"/>
</dbReference>
<dbReference type="Gene3D" id="4.10.60.10">
    <property type="entry name" value="Zinc finger, CCHC-type"/>
    <property type="match status" value="1"/>
</dbReference>
<dbReference type="Pfam" id="PF00078">
    <property type="entry name" value="RVT_1"/>
    <property type="match status" value="1"/>
</dbReference>
<dbReference type="EMBL" id="BKCJ010009706">
    <property type="protein sequence ID" value="GEU88236.1"/>
    <property type="molecule type" value="Genomic_DNA"/>
</dbReference>